<dbReference type="PROSITE" id="PS50005">
    <property type="entry name" value="TPR"/>
    <property type="match status" value="1"/>
</dbReference>
<dbReference type="AlphaFoldDB" id="A0A917E9J2"/>
<organism evidence="3 4">
    <name type="scientific">Sandarakinorhabdus glacialis</name>
    <dbReference type="NCBI Taxonomy" id="1614636"/>
    <lineage>
        <taxon>Bacteria</taxon>
        <taxon>Pseudomonadati</taxon>
        <taxon>Pseudomonadota</taxon>
        <taxon>Alphaproteobacteria</taxon>
        <taxon>Sphingomonadales</taxon>
        <taxon>Sphingosinicellaceae</taxon>
        <taxon>Sandarakinorhabdus</taxon>
    </lineage>
</organism>
<sequence>MFQTARIAARSTVARIALTAMVATLPALPVNAAVSPAVGKSLNQATAAAKSGNTAAAINAVKAAQAAASTAEEKQKSAQMAGYVYTKAGRYGEAANALSSAGAGPKQLAPLYYRAGQYDRAVTEAKKGGGEDMQILIAQAYSKQGKSADAVTAYNKLIASNGPKPVYLENLAGAQFRSGDKKGYLATTQKLIKIDSSPARWQTLLVNLRQNQMRPEAKLALFHLMSATNTIDRPADFQEFAKLALVSGQAGTAEQALTKGGVTGTDAMSMRLLQAAGQMNAKAATDAPKLAANPATAFKGGQAYFGLGRYPQAVAAYDKAIATNGADADQARLFKGIAALKGGNAAVAKTSFAAVSASGGLRDIADLWALYAGTPGAVKAPVAAPAVAKAV</sequence>
<dbReference type="EMBL" id="BMJM01000006">
    <property type="protein sequence ID" value="GGE13970.1"/>
    <property type="molecule type" value="Genomic_DNA"/>
</dbReference>
<evidence type="ECO:0008006" key="5">
    <source>
        <dbReference type="Google" id="ProtNLM"/>
    </source>
</evidence>
<reference evidence="3" key="1">
    <citation type="journal article" date="2014" name="Int. J. Syst. Evol. Microbiol.">
        <title>Complete genome sequence of Corynebacterium casei LMG S-19264T (=DSM 44701T), isolated from a smear-ripened cheese.</title>
        <authorList>
            <consortium name="US DOE Joint Genome Institute (JGI-PGF)"/>
            <person name="Walter F."/>
            <person name="Albersmeier A."/>
            <person name="Kalinowski J."/>
            <person name="Ruckert C."/>
        </authorList>
    </citation>
    <scope>NUCLEOTIDE SEQUENCE</scope>
    <source>
        <strain evidence="3">CGMCC 1.15519</strain>
    </source>
</reference>
<feature type="chain" id="PRO_5036733773" description="Tetratricopeptide repeat protein" evidence="2">
    <location>
        <begin position="33"/>
        <end position="391"/>
    </location>
</feature>
<evidence type="ECO:0000313" key="4">
    <source>
        <dbReference type="Proteomes" id="UP000635071"/>
    </source>
</evidence>
<dbReference type="SUPFAM" id="SSF48452">
    <property type="entry name" value="TPR-like"/>
    <property type="match status" value="1"/>
</dbReference>
<evidence type="ECO:0000256" key="1">
    <source>
        <dbReference type="PROSITE-ProRule" id="PRU00339"/>
    </source>
</evidence>
<feature type="signal peptide" evidence="2">
    <location>
        <begin position="1"/>
        <end position="32"/>
    </location>
</feature>
<dbReference type="Proteomes" id="UP000635071">
    <property type="component" value="Unassembled WGS sequence"/>
</dbReference>
<gene>
    <name evidence="3" type="ORF">GCM10011529_20480</name>
</gene>
<dbReference type="InterPro" id="IPR019734">
    <property type="entry name" value="TPR_rpt"/>
</dbReference>
<keyword evidence="1" id="KW-0802">TPR repeat</keyword>
<evidence type="ECO:0000313" key="3">
    <source>
        <dbReference type="EMBL" id="GGE13970.1"/>
    </source>
</evidence>
<proteinExistence type="predicted"/>
<dbReference type="SMART" id="SM00028">
    <property type="entry name" value="TPR"/>
    <property type="match status" value="2"/>
</dbReference>
<keyword evidence="4" id="KW-1185">Reference proteome</keyword>
<keyword evidence="2" id="KW-0732">Signal</keyword>
<feature type="repeat" description="TPR" evidence="1">
    <location>
        <begin position="294"/>
        <end position="327"/>
    </location>
</feature>
<dbReference type="Gene3D" id="1.25.40.10">
    <property type="entry name" value="Tetratricopeptide repeat domain"/>
    <property type="match status" value="2"/>
</dbReference>
<dbReference type="RefSeq" id="WP_188762850.1">
    <property type="nucleotide sequence ID" value="NZ_BMJM01000006.1"/>
</dbReference>
<dbReference type="Pfam" id="PF13432">
    <property type="entry name" value="TPR_16"/>
    <property type="match status" value="2"/>
</dbReference>
<reference evidence="3" key="2">
    <citation type="submission" date="2020-09" db="EMBL/GenBank/DDBJ databases">
        <authorList>
            <person name="Sun Q."/>
            <person name="Zhou Y."/>
        </authorList>
    </citation>
    <scope>NUCLEOTIDE SEQUENCE</scope>
    <source>
        <strain evidence="3">CGMCC 1.15519</strain>
    </source>
</reference>
<name>A0A917E9J2_9SPHN</name>
<protein>
    <recommendedName>
        <fullName evidence="5">Tetratricopeptide repeat protein</fullName>
    </recommendedName>
</protein>
<comment type="caution">
    <text evidence="3">The sequence shown here is derived from an EMBL/GenBank/DDBJ whole genome shotgun (WGS) entry which is preliminary data.</text>
</comment>
<dbReference type="InterPro" id="IPR011990">
    <property type="entry name" value="TPR-like_helical_dom_sf"/>
</dbReference>
<evidence type="ECO:0000256" key="2">
    <source>
        <dbReference type="SAM" id="SignalP"/>
    </source>
</evidence>
<accession>A0A917E9J2</accession>